<evidence type="ECO:0000313" key="1">
    <source>
        <dbReference type="EMBL" id="PWA75984.1"/>
    </source>
</evidence>
<gene>
    <name evidence="1" type="ORF">CTI12_AA238070</name>
</gene>
<keyword evidence="1" id="KW-0808">Transferase</keyword>
<dbReference type="OrthoDB" id="10600304at2759"/>
<reference evidence="1 2" key="1">
    <citation type="journal article" date="2018" name="Mol. Plant">
        <title>The genome of Artemisia annua provides insight into the evolution of Asteraceae family and artemisinin biosynthesis.</title>
        <authorList>
            <person name="Shen Q."/>
            <person name="Zhang L."/>
            <person name="Liao Z."/>
            <person name="Wang S."/>
            <person name="Yan T."/>
            <person name="Shi P."/>
            <person name="Liu M."/>
            <person name="Fu X."/>
            <person name="Pan Q."/>
            <person name="Wang Y."/>
            <person name="Lv Z."/>
            <person name="Lu X."/>
            <person name="Zhang F."/>
            <person name="Jiang W."/>
            <person name="Ma Y."/>
            <person name="Chen M."/>
            <person name="Hao X."/>
            <person name="Li L."/>
            <person name="Tang Y."/>
            <person name="Lv G."/>
            <person name="Zhou Y."/>
            <person name="Sun X."/>
            <person name="Brodelius P.E."/>
            <person name="Rose J.K.C."/>
            <person name="Tang K."/>
        </authorList>
    </citation>
    <scope>NUCLEOTIDE SEQUENCE [LARGE SCALE GENOMIC DNA]</scope>
    <source>
        <strain evidence="2">cv. Huhao1</strain>
        <tissue evidence="1">Leaf</tissue>
    </source>
</reference>
<proteinExistence type="predicted"/>
<dbReference type="Proteomes" id="UP000245207">
    <property type="component" value="Unassembled WGS sequence"/>
</dbReference>
<accession>A0A2U1NR53</accession>
<organism evidence="1 2">
    <name type="scientific">Artemisia annua</name>
    <name type="common">Sweet wormwood</name>
    <dbReference type="NCBI Taxonomy" id="35608"/>
    <lineage>
        <taxon>Eukaryota</taxon>
        <taxon>Viridiplantae</taxon>
        <taxon>Streptophyta</taxon>
        <taxon>Embryophyta</taxon>
        <taxon>Tracheophyta</taxon>
        <taxon>Spermatophyta</taxon>
        <taxon>Magnoliopsida</taxon>
        <taxon>eudicotyledons</taxon>
        <taxon>Gunneridae</taxon>
        <taxon>Pentapetalae</taxon>
        <taxon>asterids</taxon>
        <taxon>campanulids</taxon>
        <taxon>Asterales</taxon>
        <taxon>Asteraceae</taxon>
        <taxon>Asteroideae</taxon>
        <taxon>Anthemideae</taxon>
        <taxon>Artemisiinae</taxon>
        <taxon>Artemisia</taxon>
    </lineage>
</organism>
<dbReference type="EMBL" id="PKPP01002327">
    <property type="protein sequence ID" value="PWA75984.1"/>
    <property type="molecule type" value="Genomic_DNA"/>
</dbReference>
<dbReference type="GO" id="GO:0003964">
    <property type="term" value="F:RNA-directed DNA polymerase activity"/>
    <property type="evidence" value="ECO:0007669"/>
    <property type="project" value="UniProtKB-KW"/>
</dbReference>
<dbReference type="AlphaFoldDB" id="A0A2U1NR53"/>
<keyword evidence="1" id="KW-0548">Nucleotidyltransferase</keyword>
<keyword evidence="2" id="KW-1185">Reference proteome</keyword>
<protein>
    <submittedName>
        <fullName evidence="1">Reverse transcriptase domain, Reverse transcriptase zinc-binding domain protein</fullName>
    </submittedName>
</protein>
<name>A0A2U1NR53_ARTAN</name>
<keyword evidence="1" id="KW-0695">RNA-directed DNA polymerase</keyword>
<comment type="caution">
    <text evidence="1">The sequence shown here is derived from an EMBL/GenBank/DDBJ whole genome shotgun (WGS) entry which is preliminary data.</text>
</comment>
<evidence type="ECO:0000313" key="2">
    <source>
        <dbReference type="Proteomes" id="UP000245207"/>
    </source>
</evidence>
<sequence length="141" mass="16998">MIRLGIQLDSSSWLFCDAHEESRDHYFRFCPIIKLVWSKIWDWWRTPPLFNPYLDDILTRNFNFCLKKRVLKLFHAVCFALIWHIWGWRNRILHACSDSDVVSVLHEDIFLSVQRMSLLWVTNRLSRVVFRGTIGFISLKK</sequence>